<dbReference type="EMBL" id="FNRI01000004">
    <property type="protein sequence ID" value="SEA53006.1"/>
    <property type="molecule type" value="Genomic_DNA"/>
</dbReference>
<reference evidence="2 3" key="1">
    <citation type="submission" date="2016-10" db="EMBL/GenBank/DDBJ databases">
        <authorList>
            <person name="de Groot N.N."/>
        </authorList>
    </citation>
    <scope>NUCLEOTIDE SEQUENCE [LARGE SCALE GENOMIC DNA]</scope>
    <source>
        <strain evidence="2 3">DSM 25383</strain>
    </source>
</reference>
<keyword evidence="2" id="KW-0255">Endonuclease</keyword>
<dbReference type="STRING" id="1033731.SAMN05444145_10489"/>
<evidence type="ECO:0000313" key="3">
    <source>
        <dbReference type="Proteomes" id="UP000183253"/>
    </source>
</evidence>
<dbReference type="Proteomes" id="UP000183253">
    <property type="component" value="Unassembled WGS sequence"/>
</dbReference>
<dbReference type="SUPFAM" id="SSF56219">
    <property type="entry name" value="DNase I-like"/>
    <property type="match status" value="1"/>
</dbReference>
<keyword evidence="2" id="KW-0540">Nuclease</keyword>
<name>A0A1H4BY04_9BACT</name>
<feature type="chain" id="PRO_5010201758" evidence="1">
    <location>
        <begin position="27"/>
        <end position="835"/>
    </location>
</feature>
<dbReference type="GO" id="GO:0004519">
    <property type="term" value="F:endonuclease activity"/>
    <property type="evidence" value="ECO:0007669"/>
    <property type="project" value="UniProtKB-KW"/>
</dbReference>
<keyword evidence="1" id="KW-0732">Signal</keyword>
<evidence type="ECO:0000313" key="2">
    <source>
        <dbReference type="EMBL" id="SEA53006.1"/>
    </source>
</evidence>
<gene>
    <name evidence="2" type="ORF">SAMN05444145_10489</name>
</gene>
<dbReference type="Gene3D" id="3.60.10.10">
    <property type="entry name" value="Endonuclease/exonuclease/phosphatase"/>
    <property type="match status" value="1"/>
</dbReference>
<dbReference type="InterPro" id="IPR036691">
    <property type="entry name" value="Endo/exonu/phosph_ase_sf"/>
</dbReference>
<feature type="signal peptide" evidence="1">
    <location>
        <begin position="1"/>
        <end position="26"/>
    </location>
</feature>
<keyword evidence="2" id="KW-0269">Exonuclease</keyword>
<keyword evidence="2" id="KW-0378">Hydrolase</keyword>
<sequence length="835" mass="90676">MILNFQKLLSCILGSVLLLTGPSCSGGEKGVDDPGGPENPGGGYEDIQVVDGKVRFYLTESENAARRSMGVGDRVWKKSAVQVNGKSYPVVTDDSGRCYIEVAASGSGAYNAVLTASGSQDWYGSSAYTEVKLPYSQFWEATAASLQSYPMYGSYTKENGNKMVFEDAFAVLDLALTGSAKISSVKVSGSATDVLAGFANFLPSQGGFKMTGGVGFAVLNCTDGGDCVPLSSSTPKHFYIMLAPGDYASGLKITVSDSEHRSMEHTLSPARLEAGRATAVALQYAPDADLLFSESFDNFVWGGNIMAGQESTGYAPTAETITAATGTDRDGYADSFEKVSCNNPGSAFIQSNTWDEISGKTVGTSHLMSDTYVASRNIGDYTYMFRCQEYQGFLACGAGNTGRGIFQTAALKAIDGIRSVKVSFDFCYQYGSTDLLLFQVVNGGMIASASVDGKEIPLTAENSGYLSAAGKYIVEKKHVTLPSGESAAKKWHRVEVVVNNATDGTMLYWGGNDTGSGVHGFYLDNIEVRSLGEMARGADNLRVLYWNIQNGMWSDQGNNYSNFVAWVKKYDPDVCIWCESASIYKNNTNSGAPESERFLPAGWPALAARYGHSYTAVGGHRDNYPQTVTSKYPIETLLKITDSDQAGKPISHGAGIQQITVKGRKINLVTLHTWPQAYAYGVTGTADREASAARKEGDKYREFEIEYICAKTVNDPAYAAQQDWLMMGDFNSRSRLDNWYYGYPADDTRLLVHNHILDHTDLVDIIAERNPGCFVSSTYGNARIDYIYASPSMYARIVNALIVVDKWTSATKSPYVSNFYDPSDHRPILVDFELK</sequence>
<evidence type="ECO:0000256" key="1">
    <source>
        <dbReference type="SAM" id="SignalP"/>
    </source>
</evidence>
<keyword evidence="3" id="KW-1185">Reference proteome</keyword>
<proteinExistence type="predicted"/>
<dbReference type="AlphaFoldDB" id="A0A1H4BY04"/>
<protein>
    <submittedName>
        <fullName evidence="2">Endonuclease/Exonuclease/phosphatase family protein</fullName>
    </submittedName>
</protein>
<organism evidence="2 3">
    <name type="scientific">Alistipes timonensis JC136</name>
    <dbReference type="NCBI Taxonomy" id="1033731"/>
    <lineage>
        <taxon>Bacteria</taxon>
        <taxon>Pseudomonadati</taxon>
        <taxon>Bacteroidota</taxon>
        <taxon>Bacteroidia</taxon>
        <taxon>Bacteroidales</taxon>
        <taxon>Rikenellaceae</taxon>
        <taxon>Alistipes</taxon>
    </lineage>
</organism>
<accession>A0A1H4BY04</accession>
<dbReference type="GO" id="GO:0004527">
    <property type="term" value="F:exonuclease activity"/>
    <property type="evidence" value="ECO:0007669"/>
    <property type="project" value="UniProtKB-KW"/>
</dbReference>